<dbReference type="InterPro" id="IPR050266">
    <property type="entry name" value="AB_hydrolase_sf"/>
</dbReference>
<dbReference type="Pfam" id="PF00561">
    <property type="entry name" value="Abhydrolase_1"/>
    <property type="match status" value="1"/>
</dbReference>
<dbReference type="PANTHER" id="PTHR43798">
    <property type="entry name" value="MONOACYLGLYCEROL LIPASE"/>
    <property type="match status" value="1"/>
</dbReference>
<keyword evidence="2" id="KW-0378">Hydrolase</keyword>
<keyword evidence="3" id="KW-1185">Reference proteome</keyword>
<dbReference type="InParanoid" id="Q24FE7"/>
<dbReference type="Proteomes" id="UP000009168">
    <property type="component" value="Unassembled WGS sequence"/>
</dbReference>
<dbReference type="InterPro" id="IPR000073">
    <property type="entry name" value="AB_hydrolase_1"/>
</dbReference>
<dbReference type="Gene3D" id="3.40.50.1820">
    <property type="entry name" value="alpha/beta hydrolase"/>
    <property type="match status" value="1"/>
</dbReference>
<dbReference type="OrthoDB" id="5086500at2759"/>
<dbReference type="GO" id="GO:0016020">
    <property type="term" value="C:membrane"/>
    <property type="evidence" value="ECO:0007669"/>
    <property type="project" value="TreeGrafter"/>
</dbReference>
<reference evidence="3" key="1">
    <citation type="journal article" date="2006" name="PLoS Biol.">
        <title>Macronuclear genome sequence of the ciliate Tetrahymena thermophila, a model eukaryote.</title>
        <authorList>
            <person name="Eisen J.A."/>
            <person name="Coyne R.S."/>
            <person name="Wu M."/>
            <person name="Wu D."/>
            <person name="Thiagarajan M."/>
            <person name="Wortman J.R."/>
            <person name="Badger J.H."/>
            <person name="Ren Q."/>
            <person name="Amedeo P."/>
            <person name="Jones K.M."/>
            <person name="Tallon L.J."/>
            <person name="Delcher A.L."/>
            <person name="Salzberg S.L."/>
            <person name="Silva J.C."/>
            <person name="Haas B.J."/>
            <person name="Majoros W.H."/>
            <person name="Farzad M."/>
            <person name="Carlton J.M."/>
            <person name="Smith R.K. Jr."/>
            <person name="Garg J."/>
            <person name="Pearlman R.E."/>
            <person name="Karrer K.M."/>
            <person name="Sun L."/>
            <person name="Manning G."/>
            <person name="Elde N.C."/>
            <person name="Turkewitz A.P."/>
            <person name="Asai D.J."/>
            <person name="Wilkes D.E."/>
            <person name="Wang Y."/>
            <person name="Cai H."/>
            <person name="Collins K."/>
            <person name="Stewart B.A."/>
            <person name="Lee S.R."/>
            <person name="Wilamowska K."/>
            <person name="Weinberg Z."/>
            <person name="Ruzzo W.L."/>
            <person name="Wloga D."/>
            <person name="Gaertig J."/>
            <person name="Frankel J."/>
            <person name="Tsao C.-C."/>
            <person name="Gorovsky M.A."/>
            <person name="Keeling P.J."/>
            <person name="Waller R.F."/>
            <person name="Patron N.J."/>
            <person name="Cherry J.M."/>
            <person name="Stover N.A."/>
            <person name="Krieger C.J."/>
            <person name="del Toro C."/>
            <person name="Ryder H.F."/>
            <person name="Williamson S.C."/>
            <person name="Barbeau R.A."/>
            <person name="Hamilton E.P."/>
            <person name="Orias E."/>
        </authorList>
    </citation>
    <scope>NUCLEOTIDE SEQUENCE [LARGE SCALE GENOMIC DNA]</scope>
    <source>
        <strain evidence="3">SB210</strain>
    </source>
</reference>
<dbReference type="eggNOG" id="ENOG502SFRZ">
    <property type="taxonomic scope" value="Eukaryota"/>
</dbReference>
<proteinExistence type="predicted"/>
<dbReference type="STRING" id="312017.Q24FE7"/>
<dbReference type="InterPro" id="IPR029058">
    <property type="entry name" value="AB_hydrolase_fold"/>
</dbReference>
<evidence type="ECO:0000313" key="2">
    <source>
        <dbReference type="EMBL" id="EAS06511.2"/>
    </source>
</evidence>
<accession>Q24FE7</accession>
<dbReference type="GeneID" id="7827561"/>
<organism evidence="2 3">
    <name type="scientific">Tetrahymena thermophila (strain SB210)</name>
    <dbReference type="NCBI Taxonomy" id="312017"/>
    <lineage>
        <taxon>Eukaryota</taxon>
        <taxon>Sar</taxon>
        <taxon>Alveolata</taxon>
        <taxon>Ciliophora</taxon>
        <taxon>Intramacronucleata</taxon>
        <taxon>Oligohymenophorea</taxon>
        <taxon>Hymenostomatida</taxon>
        <taxon>Tetrahymenina</taxon>
        <taxon>Tetrahymenidae</taxon>
        <taxon>Tetrahymena</taxon>
    </lineage>
</organism>
<evidence type="ECO:0000313" key="3">
    <source>
        <dbReference type="Proteomes" id="UP000009168"/>
    </source>
</evidence>
<protein>
    <submittedName>
        <fullName evidence="2">Alpha/beta hydrolase family protein</fullName>
    </submittedName>
</protein>
<dbReference type="GO" id="GO:0016787">
    <property type="term" value="F:hydrolase activity"/>
    <property type="evidence" value="ECO:0007669"/>
    <property type="project" value="UniProtKB-KW"/>
</dbReference>
<dbReference type="SUPFAM" id="SSF53474">
    <property type="entry name" value="alpha/beta-Hydrolases"/>
    <property type="match status" value="1"/>
</dbReference>
<dbReference type="RefSeq" id="XP_001026756.2">
    <property type="nucleotide sequence ID" value="XM_001026756.2"/>
</dbReference>
<name>Q24FE7_TETTS</name>
<evidence type="ECO:0000259" key="1">
    <source>
        <dbReference type="Pfam" id="PF00561"/>
    </source>
</evidence>
<dbReference type="PANTHER" id="PTHR43798:SF33">
    <property type="entry name" value="HYDROLASE, PUTATIVE (AFU_ORTHOLOGUE AFUA_2G14860)-RELATED"/>
    <property type="match status" value="1"/>
</dbReference>
<dbReference type="KEGG" id="tet:TTHERM_00865160"/>
<dbReference type="HOGENOM" id="CLU_308948_0_0_1"/>
<sequence>MSGLDFFLKYENDQRDQKTIQQQGQAVNYFADRNMKAFDPYLKQQISKMNLDKLSEKKKPKINIKKVEFEDGRYIEYREIDNEGKGYELPNKTIIFVAGVPGGINYFNKIEKSLGTSFCRVINLYLPGFDRKDERRGTYQGSLDQLIQLIEDFMKKINLEKAIFALHSFGGLAVKSFAYEKPHRVEALIQIASIPITKWQGYKLYEQIEKQVYQLDFEQIKFEMLQQEELRSKLSETINTFQKQLQDLPKDQQKQFAVLMTLSMYDVISMLKIRISLPGKLNELLHRMRQISKKIPRMIAYSPKDDLISPQLVEEEIYEFIVGENATQYQILEQVNELPQLDKNNFCSNYIFRFDDASHMVQQEKGLELGILMKHFIKQLDKTQVINNQTKI</sequence>
<dbReference type="AlphaFoldDB" id="Q24FE7"/>
<gene>
    <name evidence="2" type="ORF">TTHERM_00865160</name>
</gene>
<dbReference type="EMBL" id="GG662285">
    <property type="protein sequence ID" value="EAS06511.2"/>
    <property type="molecule type" value="Genomic_DNA"/>
</dbReference>
<feature type="domain" description="AB hydrolase-1" evidence="1">
    <location>
        <begin position="93"/>
        <end position="220"/>
    </location>
</feature>
<dbReference type="ESTHER" id="tetts-q24fe7">
    <property type="family name" value="6_AlphaBeta_hydrolase"/>
</dbReference>